<evidence type="ECO:0000256" key="12">
    <source>
        <dbReference type="SAM" id="Coils"/>
    </source>
</evidence>
<reference evidence="17" key="1">
    <citation type="journal article" date="2020" name="mSystems">
        <title>Genome- and Community-Level Interaction Insights into Carbon Utilization and Element Cycling Functions of Hydrothermarchaeota in Hydrothermal Sediment.</title>
        <authorList>
            <person name="Zhou Z."/>
            <person name="Liu Y."/>
            <person name="Xu W."/>
            <person name="Pan J."/>
            <person name="Luo Z.H."/>
            <person name="Li M."/>
        </authorList>
    </citation>
    <scope>NUCLEOTIDE SEQUENCE [LARGE SCALE GENOMIC DNA]</scope>
    <source>
        <strain evidence="17">HyVt-443</strain>
    </source>
</reference>
<dbReference type="InterPro" id="IPR000014">
    <property type="entry name" value="PAS"/>
</dbReference>
<name>A0A831RM12_9GAMM</name>
<dbReference type="Pfam" id="PF18947">
    <property type="entry name" value="HAMP_2"/>
    <property type="match status" value="1"/>
</dbReference>
<dbReference type="Pfam" id="PF13188">
    <property type="entry name" value="PAS_8"/>
    <property type="match status" value="1"/>
</dbReference>
<dbReference type="GO" id="GO:0005886">
    <property type="term" value="C:plasma membrane"/>
    <property type="evidence" value="ECO:0007669"/>
    <property type="project" value="UniProtKB-SubCell"/>
</dbReference>
<feature type="domain" description="PAS" evidence="15">
    <location>
        <begin position="25"/>
        <end position="60"/>
    </location>
</feature>
<keyword evidence="2" id="KW-1003">Cell membrane</keyword>
<dbReference type="InterPro" id="IPR013655">
    <property type="entry name" value="PAS_fold_3"/>
</dbReference>
<feature type="coiled-coil region" evidence="12">
    <location>
        <begin position="469"/>
        <end position="545"/>
    </location>
</feature>
<evidence type="ECO:0000256" key="9">
    <source>
        <dbReference type="ARBA" id="ARBA00023224"/>
    </source>
</evidence>
<dbReference type="InterPro" id="IPR025991">
    <property type="entry name" value="Chemoreceptor_zinc-bind_dom"/>
</dbReference>
<evidence type="ECO:0000256" key="13">
    <source>
        <dbReference type="SAM" id="Phobius"/>
    </source>
</evidence>
<dbReference type="InterPro" id="IPR003660">
    <property type="entry name" value="HAMP_dom"/>
</dbReference>
<dbReference type="SUPFAM" id="SSF55785">
    <property type="entry name" value="PYP-like sensor domain (PAS domain)"/>
    <property type="match status" value="2"/>
</dbReference>
<dbReference type="PANTHER" id="PTHR43531">
    <property type="entry name" value="PROTEIN ICFG"/>
    <property type="match status" value="1"/>
</dbReference>
<dbReference type="AlphaFoldDB" id="A0A831RM12"/>
<comment type="caution">
    <text evidence="17">The sequence shown here is derived from an EMBL/GenBank/DDBJ whole genome shotgun (WGS) entry which is preliminary data.</text>
</comment>
<dbReference type="EMBL" id="DRKP01000035">
    <property type="protein sequence ID" value="HEB95354.1"/>
    <property type="molecule type" value="Genomic_DNA"/>
</dbReference>
<dbReference type="Gene3D" id="6.10.340.10">
    <property type="match status" value="1"/>
</dbReference>
<dbReference type="FunFam" id="1.10.287.950:FF:000001">
    <property type="entry name" value="Methyl-accepting chemotaxis sensory transducer"/>
    <property type="match status" value="1"/>
</dbReference>
<keyword evidence="7 13" id="KW-1133">Transmembrane helix</keyword>
<feature type="domain" description="Methyl-accepting transducer" evidence="14">
    <location>
        <begin position="489"/>
        <end position="718"/>
    </location>
</feature>
<dbReference type="Gene3D" id="3.30.450.20">
    <property type="entry name" value="PAS domain"/>
    <property type="match status" value="2"/>
</dbReference>
<evidence type="ECO:0000256" key="8">
    <source>
        <dbReference type="ARBA" id="ARBA00023136"/>
    </source>
</evidence>
<evidence type="ECO:0000256" key="10">
    <source>
        <dbReference type="ARBA" id="ARBA00029447"/>
    </source>
</evidence>
<organism evidence="17">
    <name type="scientific">Sedimenticola thiotaurini</name>
    <dbReference type="NCBI Taxonomy" id="1543721"/>
    <lineage>
        <taxon>Bacteria</taxon>
        <taxon>Pseudomonadati</taxon>
        <taxon>Pseudomonadota</taxon>
        <taxon>Gammaproteobacteria</taxon>
        <taxon>Chromatiales</taxon>
        <taxon>Sedimenticolaceae</taxon>
        <taxon>Sedimenticola</taxon>
    </lineage>
</organism>
<dbReference type="SUPFAM" id="SSF58104">
    <property type="entry name" value="Methyl-accepting chemotaxis protein (MCP) signaling domain"/>
    <property type="match status" value="1"/>
</dbReference>
<evidence type="ECO:0000256" key="11">
    <source>
        <dbReference type="PROSITE-ProRule" id="PRU00284"/>
    </source>
</evidence>
<dbReference type="Pfam" id="PF13682">
    <property type="entry name" value="CZB"/>
    <property type="match status" value="1"/>
</dbReference>
<evidence type="ECO:0000313" key="17">
    <source>
        <dbReference type="EMBL" id="HEB95354.1"/>
    </source>
</evidence>
<evidence type="ECO:0000256" key="5">
    <source>
        <dbReference type="ARBA" id="ARBA00022519"/>
    </source>
</evidence>
<dbReference type="PROSITE" id="PS50112">
    <property type="entry name" value="PAS"/>
    <property type="match status" value="2"/>
</dbReference>
<dbReference type="GO" id="GO:0052131">
    <property type="term" value="P:positive aerotaxis"/>
    <property type="evidence" value="ECO:0007669"/>
    <property type="project" value="UniProtKB-ARBA"/>
</dbReference>
<feature type="domain" description="HAMP" evidence="16">
    <location>
        <begin position="439"/>
        <end position="484"/>
    </location>
</feature>
<dbReference type="CDD" id="cd00130">
    <property type="entry name" value="PAS"/>
    <property type="match status" value="1"/>
</dbReference>
<dbReference type="NCBIfam" id="TIGR00229">
    <property type="entry name" value="sensory_box"/>
    <property type="match status" value="1"/>
</dbReference>
<keyword evidence="12" id="KW-0175">Coiled coil</keyword>
<evidence type="ECO:0000256" key="4">
    <source>
        <dbReference type="ARBA" id="ARBA00022500"/>
    </source>
</evidence>
<dbReference type="PROSITE" id="PS50885">
    <property type="entry name" value="HAMP"/>
    <property type="match status" value="2"/>
</dbReference>
<dbReference type="Pfam" id="PF00015">
    <property type="entry name" value="MCPsignal"/>
    <property type="match status" value="1"/>
</dbReference>
<keyword evidence="6 13" id="KW-0812">Transmembrane</keyword>
<dbReference type="Pfam" id="PF08447">
    <property type="entry name" value="PAS_3"/>
    <property type="match status" value="1"/>
</dbReference>
<comment type="subcellular location">
    <subcellularLocation>
        <location evidence="1">Cell inner membrane</location>
        <topology evidence="1">Multi-pass membrane protein</topology>
    </subcellularLocation>
</comment>
<protein>
    <submittedName>
        <fullName evidence="17">PAS domain S-box protein</fullName>
    </submittedName>
</protein>
<evidence type="ECO:0000259" key="14">
    <source>
        <dbReference type="PROSITE" id="PS50111"/>
    </source>
</evidence>
<dbReference type="SMART" id="SM00091">
    <property type="entry name" value="PAS"/>
    <property type="match status" value="2"/>
</dbReference>
<proteinExistence type="inferred from homology"/>
<feature type="transmembrane region" description="Helical" evidence="13">
    <location>
        <begin position="158"/>
        <end position="181"/>
    </location>
</feature>
<keyword evidence="5" id="KW-0997">Cell inner membrane</keyword>
<evidence type="ECO:0000259" key="15">
    <source>
        <dbReference type="PROSITE" id="PS50112"/>
    </source>
</evidence>
<dbReference type="GO" id="GO:0004888">
    <property type="term" value="F:transmembrane signaling receptor activity"/>
    <property type="evidence" value="ECO:0007669"/>
    <property type="project" value="TreeGrafter"/>
</dbReference>
<dbReference type="SUPFAM" id="SSF158472">
    <property type="entry name" value="HAMP domain-like"/>
    <property type="match status" value="1"/>
</dbReference>
<feature type="domain" description="PAS" evidence="15">
    <location>
        <begin position="270"/>
        <end position="312"/>
    </location>
</feature>
<evidence type="ECO:0000256" key="6">
    <source>
        <dbReference type="ARBA" id="ARBA00022692"/>
    </source>
</evidence>
<dbReference type="CDD" id="cd11386">
    <property type="entry name" value="MCP_signal"/>
    <property type="match status" value="1"/>
</dbReference>
<dbReference type="InterPro" id="IPR051310">
    <property type="entry name" value="MCP_chemotaxis"/>
</dbReference>
<dbReference type="Gene3D" id="1.20.120.30">
    <property type="entry name" value="Aspartate receptor, ligand-binding domain"/>
    <property type="match status" value="1"/>
</dbReference>
<dbReference type="PROSITE" id="PS50111">
    <property type="entry name" value="CHEMOTAXIS_TRANSDUC_2"/>
    <property type="match status" value="1"/>
</dbReference>
<keyword evidence="3" id="KW-0488">Methylation</keyword>
<evidence type="ECO:0000256" key="7">
    <source>
        <dbReference type="ARBA" id="ARBA00022989"/>
    </source>
</evidence>
<keyword evidence="4" id="KW-0145">Chemotaxis</keyword>
<dbReference type="InterPro" id="IPR035965">
    <property type="entry name" value="PAS-like_dom_sf"/>
</dbReference>
<feature type="domain" description="HAMP" evidence="16">
    <location>
        <begin position="210"/>
        <end position="262"/>
    </location>
</feature>
<dbReference type="FunFam" id="3.30.450.20:FF:000046">
    <property type="entry name" value="Aerotaxis sensor receptor"/>
    <property type="match status" value="1"/>
</dbReference>
<dbReference type="GO" id="GO:0007165">
    <property type="term" value="P:signal transduction"/>
    <property type="evidence" value="ECO:0007669"/>
    <property type="project" value="UniProtKB-KW"/>
</dbReference>
<dbReference type="PANTHER" id="PTHR43531:SF14">
    <property type="entry name" value="METHYL-ACCEPTING CHEMOTAXIS PROTEIN I-RELATED"/>
    <property type="match status" value="1"/>
</dbReference>
<keyword evidence="8 13" id="KW-0472">Membrane</keyword>
<evidence type="ECO:0000256" key="1">
    <source>
        <dbReference type="ARBA" id="ARBA00004429"/>
    </source>
</evidence>
<dbReference type="Pfam" id="PF00672">
    <property type="entry name" value="HAMP"/>
    <property type="match status" value="1"/>
</dbReference>
<gene>
    <name evidence="17" type="ORF">ENI96_02845</name>
</gene>
<dbReference type="InterPro" id="IPR004089">
    <property type="entry name" value="MCPsignal_dom"/>
</dbReference>
<evidence type="ECO:0000256" key="3">
    <source>
        <dbReference type="ARBA" id="ARBA00022481"/>
    </source>
</evidence>
<evidence type="ECO:0000256" key="2">
    <source>
        <dbReference type="ARBA" id="ARBA00022475"/>
    </source>
</evidence>
<sequence>MKINEPVTDVEIPMQEDSVIVSKTDLKGIITYCNHTFVEISGYSEAELIGRNHNIVRHPDVPAAAFQDLWDTIRAGRPWIGIVKNRAKSGDHYWVKANVIPVQRDGQIVEYMSVRTKPTRQEIEQAEQLYRSINSGTFKGDRWLVRWRKRFTDLPLRWKFAAGTVLATLAVTIAAAWLAAATGSGGWQLPLTAATVSVLLGGLCWLGLKRVVLKPLQFTIDQLRRISEGHYYDEIGFQRGDELGDLLRGLKTMQVRLGFEVNEARERADQAQRIKTALDNVSSSVMMADNDGTIIYMNRTVEDLFREAEEDIRKDLPGFDAGRLLGASIDTFHRDPGHQRRLLAALQGTFDSQIEIGGRTLRIVANPVVNEAGERLGSAVEWTDRTDEVAVEREVEEIVSAARAGDLGRRIRLEDKEGFYRRLGSGVNELLDTLGMVFDDIASVMGRLARGDLSRPIERDYQGMFAMVKDDINESLQHLKEMVIRLRNAADEVNTASNEIAAGNNNLSARTEQQANSLEETASSMEELTSTVKNNADNAQQANQLAASARETAERGGNVVQRAVDAMEAINRSSNRIAEIIGVIDEIAFQTNLLALNASVEAARAGEQGRGFAVVATEVRNLAGRSATAAKEIKELIQDSGTKVRAGTELVNESGESLVEIVTGVKKVGDIVSEIAAASQEQSIGIDQVNRAVTSMDEATQQNAALAEQTSAASSALNEKAREMEALMGYFRTEPKPGEDGASVDFFKARLAHMAWRMRIRDFLDGRVTLSEEEAVSHRHCALGKWLYSTGLDSYGNHAEMQELEPEHERLHAVIREIVTLKNSGRSEQAEDRFAEIEALSERIVALLKGLERKVG</sequence>
<accession>A0A831RM12</accession>
<dbReference type="Gene3D" id="1.10.287.950">
    <property type="entry name" value="Methyl-accepting chemotaxis protein"/>
    <property type="match status" value="1"/>
</dbReference>
<dbReference type="SMART" id="SM00283">
    <property type="entry name" value="MA"/>
    <property type="match status" value="1"/>
</dbReference>
<comment type="similarity">
    <text evidence="10">Belongs to the methyl-accepting chemotaxis (MCP) protein family.</text>
</comment>
<dbReference type="Proteomes" id="UP000886251">
    <property type="component" value="Unassembled WGS sequence"/>
</dbReference>
<keyword evidence="9 11" id="KW-0807">Transducer</keyword>
<dbReference type="FunFam" id="3.30.450.20:FF:000075">
    <property type="entry name" value="Methyl-accepting chemotaxis protein"/>
    <property type="match status" value="1"/>
</dbReference>
<evidence type="ECO:0000259" key="16">
    <source>
        <dbReference type="PROSITE" id="PS50885"/>
    </source>
</evidence>